<reference evidence="5 6" key="1">
    <citation type="submission" date="2019-03" db="EMBL/GenBank/DDBJ databases">
        <title>Genomic Encyclopedia of Type Strains, Phase IV (KMG-IV): sequencing the most valuable type-strain genomes for metagenomic binning, comparative biology and taxonomic classification.</title>
        <authorList>
            <person name="Goeker M."/>
        </authorList>
    </citation>
    <scope>NUCLEOTIDE SEQUENCE [LARGE SCALE GENOMIC DNA]</scope>
    <source>
        <strain evidence="5 6">DSM 103428</strain>
    </source>
</reference>
<dbReference type="EMBL" id="SMGK01000004">
    <property type="protein sequence ID" value="TCK72076.1"/>
    <property type="molecule type" value="Genomic_DNA"/>
</dbReference>
<dbReference type="AlphaFoldDB" id="A0A4R1L260"/>
<evidence type="ECO:0000313" key="5">
    <source>
        <dbReference type="EMBL" id="TCK72076.1"/>
    </source>
</evidence>
<feature type="chain" id="PRO_5020312313" evidence="3">
    <location>
        <begin position="23"/>
        <end position="622"/>
    </location>
</feature>
<evidence type="ECO:0000313" key="6">
    <source>
        <dbReference type="Proteomes" id="UP000295210"/>
    </source>
</evidence>
<dbReference type="PANTHER" id="PTHR16026">
    <property type="entry name" value="CARTILAGE ACIDIC PROTEIN 1"/>
    <property type="match status" value="1"/>
</dbReference>
<evidence type="ECO:0000256" key="1">
    <source>
        <dbReference type="ARBA" id="ARBA00022729"/>
    </source>
</evidence>
<name>A0A4R1L260_9BACT</name>
<feature type="region of interest" description="Disordered" evidence="2">
    <location>
        <begin position="25"/>
        <end position="44"/>
    </location>
</feature>
<keyword evidence="1 3" id="KW-0732">Signal</keyword>
<dbReference type="Gene3D" id="2.130.10.130">
    <property type="entry name" value="Integrin alpha, N-terminal"/>
    <property type="match status" value="2"/>
</dbReference>
<feature type="signal peptide" evidence="3">
    <location>
        <begin position="1"/>
        <end position="22"/>
    </location>
</feature>
<gene>
    <name evidence="5" type="ORF">C7378_2708</name>
</gene>
<keyword evidence="6" id="KW-1185">Reference proteome</keyword>
<dbReference type="SUPFAM" id="SSF69318">
    <property type="entry name" value="Integrin alpha N-terminal domain"/>
    <property type="match status" value="1"/>
</dbReference>
<dbReference type="InterPro" id="IPR013517">
    <property type="entry name" value="FG-GAP"/>
</dbReference>
<accession>A0A4R1L260</accession>
<dbReference type="Proteomes" id="UP000295210">
    <property type="component" value="Unassembled WGS sequence"/>
</dbReference>
<evidence type="ECO:0000256" key="2">
    <source>
        <dbReference type="SAM" id="MobiDB-lite"/>
    </source>
</evidence>
<sequence>MKSVVCAGLLALCLSGAALCSAQDSAPVGGAPPPAQSPSGMGSSTAGVFAPVHDAENRPITAGGFVQTGPVVFQNIAKQAGLTTFHHQMGKPEKRFIIEANGSGVALLDYDNDGWLDIYMVNGSTYDALAGKATPPHAALFHNNHDGTFTDVAAKAGVTNDRWGFGVAVGDYDNDGWPDLYVSNFGKNRLYHNNHDGTFTDVAEKAGVELGNWSTGVTFGDYDGDGRLDIFVAGYIHYDVNNPPIPGTKAVSFAGCEFRGVSTMCGPRGLQGEHDHLFHNNGDGTFTDVSEKAGVSDPNAYYGFTAVFADFNNDGKVDLAVADDSTPNYLYLNKGNGTFEDDSYASGFALNQDGRETATMGIAVGDYQNKGLLDMQTTDFSDDYKVLYHNDGDANFTDVSYHVGIAQQTIPFLGWGVAFLDYDNDGWKDVLMINGHVYPQVDKQDWGTTFAERPLLYHNIEGKKFEYVPPVANTGLAVVVPGRGAAFGDLFNDGKIDAVINVLDGVPVLLRNVNPDKHHWVELKLVGGPKSPRDAVGAAVYVTANGMRQRGDVLSGGSYISSNDQRVHFGLGDATKTDLVEIHWPSGAVEKVQLPGVDRIYTIQEGKGVTADTCAECAAVKH</sequence>
<protein>
    <submittedName>
        <fullName evidence="5">VCBS repeat protein</fullName>
    </submittedName>
</protein>
<comment type="caution">
    <text evidence="5">The sequence shown here is derived from an EMBL/GenBank/DDBJ whole genome shotgun (WGS) entry which is preliminary data.</text>
</comment>
<dbReference type="Pfam" id="PF13517">
    <property type="entry name" value="FG-GAP_3"/>
    <property type="match status" value="2"/>
</dbReference>
<dbReference type="InterPro" id="IPR028994">
    <property type="entry name" value="Integrin_alpha_N"/>
</dbReference>
<evidence type="ECO:0000256" key="3">
    <source>
        <dbReference type="SAM" id="SignalP"/>
    </source>
</evidence>
<dbReference type="InterPro" id="IPR027039">
    <property type="entry name" value="Crtac1"/>
</dbReference>
<dbReference type="InterPro" id="IPR011519">
    <property type="entry name" value="UnbV_ASPIC"/>
</dbReference>
<dbReference type="Pfam" id="PF07593">
    <property type="entry name" value="UnbV_ASPIC"/>
    <property type="match status" value="1"/>
</dbReference>
<dbReference type="PANTHER" id="PTHR16026:SF0">
    <property type="entry name" value="CARTILAGE ACIDIC PROTEIN 1"/>
    <property type="match status" value="1"/>
</dbReference>
<organism evidence="5 6">
    <name type="scientific">Acidipila rosea</name>
    <dbReference type="NCBI Taxonomy" id="768535"/>
    <lineage>
        <taxon>Bacteria</taxon>
        <taxon>Pseudomonadati</taxon>
        <taxon>Acidobacteriota</taxon>
        <taxon>Terriglobia</taxon>
        <taxon>Terriglobales</taxon>
        <taxon>Acidobacteriaceae</taxon>
        <taxon>Acidipila</taxon>
    </lineage>
</organism>
<proteinExistence type="predicted"/>
<evidence type="ECO:0000259" key="4">
    <source>
        <dbReference type="Pfam" id="PF07593"/>
    </source>
</evidence>
<feature type="domain" description="ASPIC/UnbV" evidence="4">
    <location>
        <begin position="535"/>
        <end position="602"/>
    </location>
</feature>